<organism evidence="1">
    <name type="scientific">Arundo donax</name>
    <name type="common">Giant reed</name>
    <name type="synonym">Donax arundinaceus</name>
    <dbReference type="NCBI Taxonomy" id="35708"/>
    <lineage>
        <taxon>Eukaryota</taxon>
        <taxon>Viridiplantae</taxon>
        <taxon>Streptophyta</taxon>
        <taxon>Embryophyta</taxon>
        <taxon>Tracheophyta</taxon>
        <taxon>Spermatophyta</taxon>
        <taxon>Magnoliopsida</taxon>
        <taxon>Liliopsida</taxon>
        <taxon>Poales</taxon>
        <taxon>Poaceae</taxon>
        <taxon>PACMAD clade</taxon>
        <taxon>Arundinoideae</taxon>
        <taxon>Arundineae</taxon>
        <taxon>Arundo</taxon>
    </lineage>
</organism>
<dbReference type="EMBL" id="GBRH01173199">
    <property type="protein sequence ID" value="JAE24697.1"/>
    <property type="molecule type" value="Transcribed_RNA"/>
</dbReference>
<reference evidence="1" key="2">
    <citation type="journal article" date="2015" name="Data Brief">
        <title>Shoot transcriptome of the giant reed, Arundo donax.</title>
        <authorList>
            <person name="Barrero R.A."/>
            <person name="Guerrero F.D."/>
            <person name="Moolhuijzen P."/>
            <person name="Goolsby J.A."/>
            <person name="Tidwell J."/>
            <person name="Bellgard S.E."/>
            <person name="Bellgard M.I."/>
        </authorList>
    </citation>
    <scope>NUCLEOTIDE SEQUENCE</scope>
    <source>
        <tissue evidence="1">Shoot tissue taken approximately 20 cm above the soil surface</tissue>
    </source>
</reference>
<accession>A0A0A9GJP5</accession>
<protein>
    <submittedName>
        <fullName evidence="1">Uncharacterized protein</fullName>
    </submittedName>
</protein>
<dbReference type="AlphaFoldDB" id="A0A0A9GJP5"/>
<proteinExistence type="predicted"/>
<sequence length="70" mass="7651">MRVSTEMIPKHSIATDIPLAANIANVNSLHTQSATKSCSLTPASHRTSRVHPIDGRRCQLYRKLGRAGIN</sequence>
<name>A0A0A9GJP5_ARUDO</name>
<evidence type="ECO:0000313" key="1">
    <source>
        <dbReference type="EMBL" id="JAE24697.1"/>
    </source>
</evidence>
<reference evidence="1" key="1">
    <citation type="submission" date="2014-09" db="EMBL/GenBank/DDBJ databases">
        <authorList>
            <person name="Magalhaes I.L.F."/>
            <person name="Oliveira U."/>
            <person name="Santos F.R."/>
            <person name="Vidigal T.H.D.A."/>
            <person name="Brescovit A.D."/>
            <person name="Santos A.J."/>
        </authorList>
    </citation>
    <scope>NUCLEOTIDE SEQUENCE</scope>
    <source>
        <tissue evidence="1">Shoot tissue taken approximately 20 cm above the soil surface</tissue>
    </source>
</reference>